<feature type="domain" description="Peptidase C1A papain C-terminal" evidence="1">
    <location>
        <begin position="127"/>
        <end position="262"/>
    </location>
</feature>
<dbReference type="GO" id="GO:0006508">
    <property type="term" value="P:proteolysis"/>
    <property type="evidence" value="ECO:0007669"/>
    <property type="project" value="UniProtKB-KW"/>
</dbReference>
<evidence type="ECO:0000259" key="1">
    <source>
        <dbReference type="Pfam" id="PF00112"/>
    </source>
</evidence>
<dbReference type="RefSeq" id="WP_014559836.1">
    <property type="nucleotide sequence ID" value="NC_017464.1"/>
</dbReference>
<organism evidence="3 4">
    <name type="scientific">Ignavibacterium album (strain DSM 19864 / JCM 16511 / NBRC 101810 / Mat9-16)</name>
    <dbReference type="NCBI Taxonomy" id="945713"/>
    <lineage>
        <taxon>Bacteria</taxon>
        <taxon>Pseudomonadati</taxon>
        <taxon>Ignavibacteriota</taxon>
        <taxon>Ignavibacteria</taxon>
        <taxon>Ignavibacteriales</taxon>
        <taxon>Ignavibacteriaceae</taxon>
        <taxon>Ignavibacterium</taxon>
    </lineage>
</organism>
<sequence>MSSLKNDIIFLLALFFLSNFCFAQKYSRGLILDSEEDSKVQRSPTLILSDYFSLPKYFSLKNYAPEPGDQGPYSTCGAWATAYSARTISFLISNGLEYVDKNNYCFSPSFVYNQIKKDSLCLSGISLKEALDIIKYKGSIFLSDFNYSCESLVKRSDLIKAKNYDILDYREIFYRNDKLKVLKTKKCISEFRPVIIAMACPISFENVFEIWEPTNEDYNNSHNGHAVVVTGYDDEKYGGAFEILNSWGKEWGKNGYCWIKYKDFEHFVYNGYELIEKVNLANSNFAYNGSIYLKLLDGSLMEFEKKNGIITSKNKYLPKTRFEIFITNNTPCYLYCFSLDNENNFTRIFPKDSSVNNIFPYRKSTFPIPDEFHFLELDDKGSEDYIFILLSKKNIDLSEIFFFRKQNSNQIANQLISKLLSNQENSNTISLDSDNIILFNSVTNYDNIFPIIIKLKKRR</sequence>
<accession>I0AI74</accession>
<dbReference type="InterPro" id="IPR038765">
    <property type="entry name" value="Papain-like_cys_pep_sf"/>
</dbReference>
<evidence type="ECO:0000313" key="3">
    <source>
        <dbReference type="EMBL" id="AFH48681.1"/>
    </source>
</evidence>
<dbReference type="EMBL" id="CP003418">
    <property type="protein sequence ID" value="AFH48681.1"/>
    <property type="molecule type" value="Genomic_DNA"/>
</dbReference>
<keyword evidence="3" id="KW-0378">Hydrolase</keyword>
<reference evidence="3 4" key="1">
    <citation type="journal article" date="2012" name="Front. Microbiol.">
        <title>Complete genome of Ignavibacterium album, a metabolically versatile, flagellated, facultative anaerobe from the phylum Chlorobi.</title>
        <authorList>
            <person name="Liu Z."/>
            <person name="Frigaard N.-U."/>
            <person name="Vogl K."/>
            <person name="Iino T."/>
            <person name="Ohkuma M."/>
            <person name="Overmann J."/>
            <person name="Bryant D.A."/>
        </authorList>
    </citation>
    <scope>NUCLEOTIDE SEQUENCE [LARGE SCALE GENOMIC DNA]</scope>
    <source>
        <strain evidence="4">DSM 19864 / JCM 16511 / NBRC 101810 / Mat9-16</strain>
    </source>
</reference>
<dbReference type="InterPro" id="IPR025660">
    <property type="entry name" value="Pept_his_AS"/>
</dbReference>
<dbReference type="CDD" id="cd02619">
    <property type="entry name" value="Peptidase_C1"/>
    <property type="match status" value="1"/>
</dbReference>
<evidence type="ECO:0000313" key="4">
    <source>
        <dbReference type="Proteomes" id="UP000007394"/>
    </source>
</evidence>
<gene>
    <name evidence="3" type="ordered locus">IALB_0969</name>
</gene>
<feature type="domain" description="DUF4384" evidence="2">
    <location>
        <begin position="320"/>
        <end position="393"/>
    </location>
</feature>
<dbReference type="SUPFAM" id="SSF54001">
    <property type="entry name" value="Cysteine proteinases"/>
    <property type="match status" value="1"/>
</dbReference>
<keyword evidence="3" id="KW-0645">Protease</keyword>
<dbReference type="Proteomes" id="UP000007394">
    <property type="component" value="Chromosome"/>
</dbReference>
<dbReference type="AlphaFoldDB" id="I0AI74"/>
<protein>
    <submittedName>
        <fullName evidence="3">Cysteine protease</fullName>
    </submittedName>
</protein>
<dbReference type="PROSITE" id="PS00639">
    <property type="entry name" value="THIOL_PROTEASE_HIS"/>
    <property type="match status" value="1"/>
</dbReference>
<dbReference type="Pfam" id="PF14326">
    <property type="entry name" value="DUF4384"/>
    <property type="match status" value="1"/>
</dbReference>
<evidence type="ECO:0000259" key="2">
    <source>
        <dbReference type="Pfam" id="PF14326"/>
    </source>
</evidence>
<dbReference type="InterPro" id="IPR000668">
    <property type="entry name" value="Peptidase_C1A_C"/>
</dbReference>
<dbReference type="Pfam" id="PF00112">
    <property type="entry name" value="Peptidase_C1"/>
    <property type="match status" value="1"/>
</dbReference>
<dbReference type="STRING" id="945713.IALB_0969"/>
<dbReference type="Gene3D" id="3.90.70.10">
    <property type="entry name" value="Cysteine proteinases"/>
    <property type="match status" value="1"/>
</dbReference>
<dbReference type="GO" id="GO:0008234">
    <property type="term" value="F:cysteine-type peptidase activity"/>
    <property type="evidence" value="ECO:0007669"/>
    <property type="project" value="InterPro"/>
</dbReference>
<dbReference type="KEGG" id="ial:IALB_0969"/>
<name>I0AI74_IGNAJ</name>
<proteinExistence type="predicted"/>
<dbReference type="eggNOG" id="COG4870">
    <property type="taxonomic scope" value="Bacteria"/>
</dbReference>
<dbReference type="HOGENOM" id="CLU_034734_0_0_10"/>
<dbReference type="InterPro" id="IPR025493">
    <property type="entry name" value="DUF4384"/>
</dbReference>
<keyword evidence="4" id="KW-1185">Reference proteome</keyword>